<dbReference type="EMBL" id="BAAAOS010000053">
    <property type="protein sequence ID" value="GAA1602921.1"/>
    <property type="molecule type" value="Genomic_DNA"/>
</dbReference>
<proteinExistence type="predicted"/>
<accession>A0ABN2ED03</accession>
<dbReference type="Proteomes" id="UP001500393">
    <property type="component" value="Unassembled WGS sequence"/>
</dbReference>
<reference evidence="1 2" key="1">
    <citation type="journal article" date="2019" name="Int. J. Syst. Evol. Microbiol.">
        <title>The Global Catalogue of Microorganisms (GCM) 10K type strain sequencing project: providing services to taxonomists for standard genome sequencing and annotation.</title>
        <authorList>
            <consortium name="The Broad Institute Genomics Platform"/>
            <consortium name="The Broad Institute Genome Sequencing Center for Infectious Disease"/>
            <person name="Wu L."/>
            <person name="Ma J."/>
        </authorList>
    </citation>
    <scope>NUCLEOTIDE SEQUENCE [LARGE SCALE GENOMIC DNA]</scope>
    <source>
        <strain evidence="1 2">JCM 14969</strain>
    </source>
</reference>
<comment type="caution">
    <text evidence="1">The sequence shown here is derived from an EMBL/GenBank/DDBJ whole genome shotgun (WGS) entry which is preliminary data.</text>
</comment>
<evidence type="ECO:0000313" key="1">
    <source>
        <dbReference type="EMBL" id="GAA1602921.1"/>
    </source>
</evidence>
<evidence type="ECO:0000313" key="2">
    <source>
        <dbReference type="Proteomes" id="UP001500393"/>
    </source>
</evidence>
<protein>
    <submittedName>
        <fullName evidence="1">Uncharacterized protein</fullName>
    </submittedName>
</protein>
<dbReference type="RefSeq" id="WP_344220675.1">
    <property type="nucleotide sequence ID" value="NZ_BAAAOS010000053.1"/>
</dbReference>
<name>A0ABN2ED03_9ACTN</name>
<gene>
    <name evidence="1" type="ORF">GCM10009789_66190</name>
</gene>
<organism evidence="1 2">
    <name type="scientific">Kribbella sancticallisti</name>
    <dbReference type="NCBI Taxonomy" id="460087"/>
    <lineage>
        <taxon>Bacteria</taxon>
        <taxon>Bacillati</taxon>
        <taxon>Actinomycetota</taxon>
        <taxon>Actinomycetes</taxon>
        <taxon>Propionibacteriales</taxon>
        <taxon>Kribbellaceae</taxon>
        <taxon>Kribbella</taxon>
    </lineage>
</organism>
<sequence>MPEARIVWRGKALNRRTVAMVLAAEKIYRSQFRIIQGSYNKGGVPSSAGTHDGGGALDIDVVKKSPAQRRAVVLALRQVGFAAWLRTPAQGRWPYHVHAIAVGDKDLSRGAAIQVAEYRRKRNGLANRGKDDGPPGFYRMTWELYLKAHPAAVPQAVPDSSISLGAMAYARTHDAMTGAWGADRARVVAWAAHPRVGAITKAETVPPAGVPWHLHFQRVIRKVQLKFKLPVTGIFNEAVAALMKRYGYKITA</sequence>
<keyword evidence="2" id="KW-1185">Reference proteome</keyword>